<accession>A0A671RMM1</accession>
<proteinExistence type="inferred from homology"/>
<feature type="coiled-coil region" evidence="3">
    <location>
        <begin position="95"/>
        <end position="143"/>
    </location>
</feature>
<comment type="similarity">
    <text evidence="1">Belongs to the CCDC149 family.</text>
</comment>
<keyword evidence="2 3" id="KW-0175">Coiled coil</keyword>
<name>A0A671RMM1_9TELE</name>
<dbReference type="Ensembl" id="ENSSANT00000089852.1">
    <property type="protein sequence ID" value="ENSSANP00000084541.1"/>
    <property type="gene ID" value="ENSSANG00000041952.1"/>
</dbReference>
<reference evidence="5" key="1">
    <citation type="submission" date="2025-08" db="UniProtKB">
        <authorList>
            <consortium name="Ensembl"/>
        </authorList>
    </citation>
    <scope>IDENTIFICATION</scope>
</reference>
<evidence type="ECO:0000256" key="3">
    <source>
        <dbReference type="SAM" id="Coils"/>
    </source>
</evidence>
<protein>
    <submittedName>
        <fullName evidence="5">Coiled-coil domain-containing protein 149-B-like</fullName>
    </submittedName>
</protein>
<dbReference type="Proteomes" id="UP000472260">
    <property type="component" value="Unassembled WGS sequence"/>
</dbReference>
<reference evidence="5" key="2">
    <citation type="submission" date="2025-09" db="UniProtKB">
        <authorList>
            <consortium name="Ensembl"/>
        </authorList>
    </citation>
    <scope>IDENTIFICATION</scope>
</reference>
<evidence type="ECO:0000256" key="2">
    <source>
        <dbReference type="ARBA" id="ARBA00023054"/>
    </source>
</evidence>
<organism evidence="5 6">
    <name type="scientific">Sinocyclocheilus anshuiensis</name>
    <dbReference type="NCBI Taxonomy" id="1608454"/>
    <lineage>
        <taxon>Eukaryota</taxon>
        <taxon>Metazoa</taxon>
        <taxon>Chordata</taxon>
        <taxon>Craniata</taxon>
        <taxon>Vertebrata</taxon>
        <taxon>Euteleostomi</taxon>
        <taxon>Actinopterygii</taxon>
        <taxon>Neopterygii</taxon>
        <taxon>Teleostei</taxon>
        <taxon>Ostariophysi</taxon>
        <taxon>Cypriniformes</taxon>
        <taxon>Cyprinidae</taxon>
        <taxon>Cyprininae</taxon>
        <taxon>Sinocyclocheilus</taxon>
    </lineage>
</organism>
<dbReference type="Pfam" id="PF09789">
    <property type="entry name" value="CC149"/>
    <property type="match status" value="1"/>
</dbReference>
<dbReference type="AlphaFoldDB" id="A0A671RMM1"/>
<evidence type="ECO:0000313" key="5">
    <source>
        <dbReference type="Ensembl" id="ENSSANP00000084541.1"/>
    </source>
</evidence>
<feature type="compositionally biased region" description="Basic and acidic residues" evidence="4">
    <location>
        <begin position="418"/>
        <end position="428"/>
    </location>
</feature>
<feature type="compositionally biased region" description="Polar residues" evidence="4">
    <location>
        <begin position="430"/>
        <end position="439"/>
    </location>
</feature>
<dbReference type="PANTHER" id="PTHR21682">
    <property type="entry name" value="COILED-COIL DOMAIN-CONTAINING PROTEIN 149"/>
    <property type="match status" value="1"/>
</dbReference>
<feature type="coiled-coil region" evidence="3">
    <location>
        <begin position="2"/>
        <end position="67"/>
    </location>
</feature>
<evidence type="ECO:0000256" key="1">
    <source>
        <dbReference type="ARBA" id="ARBA00005872"/>
    </source>
</evidence>
<dbReference type="InterPro" id="IPR019179">
    <property type="entry name" value="CC149"/>
</dbReference>
<evidence type="ECO:0000313" key="6">
    <source>
        <dbReference type="Proteomes" id="UP000472260"/>
    </source>
</evidence>
<feature type="coiled-coil region" evidence="3">
    <location>
        <begin position="260"/>
        <end position="287"/>
    </location>
</feature>
<sequence>MVNQLRERHQGLKKKYRELIDGDPSLPPEKRNQVNLAQLLRDSREQNKQLGEEIKELKQCLAEVQGDNKLLRMTIAKQHLGDEEVGTRHFPAHEREDLVQQLERAREQNEALEQSLKAATDELQDVRAERNVYQEKAHRLNLEINHILGSHENRILDIDALCMENRYLHERLMQLQEEVSLLKSNVMKYESALESKKNCKVYGKSNSSALTGVLSAKQVQELLLSEENGCSLPVTSQSISDLKSLATALLETIHEKNMVIQHQRQTNKILGNRVAELERKLKTLEVSGLWSLPSITYNVSLGLRRRKAVIVLSDSQHVQSSAEQSVHLTPESVAGDEEIVTGEEVTEDTGLSIDFSQDDCQAVAVELSQRGDYFSRTYSVSQTPQFTNPAESIQPVETTQCETLACCDSETPVCPPERGSEQHNEDLTSRGCQSLNTKVSLKGSEEEAAENDVPVVHSEEDFDEGKSSPF</sequence>
<keyword evidence="6" id="KW-1185">Reference proteome</keyword>
<dbReference type="PANTHER" id="PTHR21682:SF2">
    <property type="entry name" value="COILED-COIL DOMAIN-CONTAINING PROTEIN 149"/>
    <property type="match status" value="1"/>
</dbReference>
<evidence type="ECO:0000256" key="4">
    <source>
        <dbReference type="SAM" id="MobiDB-lite"/>
    </source>
</evidence>
<feature type="region of interest" description="Disordered" evidence="4">
    <location>
        <begin position="414"/>
        <end position="470"/>
    </location>
</feature>
<gene>
    <name evidence="5" type="primary">LOC107674261</name>
</gene>